<organism evidence="2 3">
    <name type="scientific">Psittacicella hinzii</name>
    <dbReference type="NCBI Taxonomy" id="2028575"/>
    <lineage>
        <taxon>Bacteria</taxon>
        <taxon>Pseudomonadati</taxon>
        <taxon>Pseudomonadota</taxon>
        <taxon>Gammaproteobacteria</taxon>
        <taxon>Pasteurellales</taxon>
        <taxon>Psittacicellaceae</taxon>
        <taxon>Psittacicella</taxon>
    </lineage>
</organism>
<comment type="caution">
    <text evidence="2">The sequence shown here is derived from an EMBL/GenBank/DDBJ whole genome shotgun (WGS) entry which is preliminary data.</text>
</comment>
<feature type="chain" id="PRO_5017179924" description="Lipoprotein" evidence="1">
    <location>
        <begin position="21"/>
        <end position="313"/>
    </location>
</feature>
<dbReference type="PROSITE" id="PS51257">
    <property type="entry name" value="PROKAR_LIPOPROTEIN"/>
    <property type="match status" value="1"/>
</dbReference>
<sequence>MKKFLTLPVAALLISSSLFLSSCDKVNEVVKPVDNQQTTSSSERPQANVNAQYSPIDYVNLDEEYTIPNVYNGDYVKTLSNYNLLSTSYKNYLYRLAKVEDSPKTQQLLNEVYLTVEDVRNATNSEIVIFYIDTLRNLQENLQEGISTLAWTNGIAKNTDIASYTEDQKVAFLTDLTRGLNQLTDNFFAIHQFLGQKDFGLDVKTSTYEYESYQNMVRVLKNLNVALVQYDTTCSVNYQLAGDVINCLQQKYNVAYAALDTQLLNVFNTYLANAKNEDSAHIKENLEQLNKNLVTVINKNKQSFDYFNSLLAK</sequence>
<evidence type="ECO:0000313" key="3">
    <source>
        <dbReference type="Proteomes" id="UP000265916"/>
    </source>
</evidence>
<keyword evidence="1" id="KW-0732">Signal</keyword>
<feature type="signal peptide" evidence="1">
    <location>
        <begin position="1"/>
        <end position="20"/>
    </location>
</feature>
<dbReference type="EMBL" id="NRJG01000030">
    <property type="protein sequence ID" value="RIY39581.1"/>
    <property type="molecule type" value="Genomic_DNA"/>
</dbReference>
<dbReference type="Proteomes" id="UP000265916">
    <property type="component" value="Unassembled WGS sequence"/>
</dbReference>
<protein>
    <recommendedName>
        <fullName evidence="4">Lipoprotein</fullName>
    </recommendedName>
</protein>
<evidence type="ECO:0000256" key="1">
    <source>
        <dbReference type="SAM" id="SignalP"/>
    </source>
</evidence>
<accession>A0A3A1YPX5</accession>
<proteinExistence type="predicted"/>
<evidence type="ECO:0000313" key="2">
    <source>
        <dbReference type="EMBL" id="RIY39581.1"/>
    </source>
</evidence>
<reference evidence="2 3" key="1">
    <citation type="submission" date="2017-08" db="EMBL/GenBank/DDBJ databases">
        <title>Reclassification of Bisgaard taxon 37 and 44.</title>
        <authorList>
            <person name="Christensen H."/>
        </authorList>
    </citation>
    <scope>NUCLEOTIDE SEQUENCE [LARGE SCALE GENOMIC DNA]</scope>
    <source>
        <strain evidence="2 3">111</strain>
    </source>
</reference>
<evidence type="ECO:0008006" key="4">
    <source>
        <dbReference type="Google" id="ProtNLM"/>
    </source>
</evidence>
<dbReference type="RefSeq" id="WP_119530315.1">
    <property type="nucleotide sequence ID" value="NZ_JBHSSP010000043.1"/>
</dbReference>
<keyword evidence="3" id="KW-1185">Reference proteome</keyword>
<gene>
    <name evidence="2" type="ORF">CKF58_01975</name>
</gene>
<dbReference type="AlphaFoldDB" id="A0A3A1YPX5"/>
<name>A0A3A1YPX5_9GAMM</name>